<keyword evidence="2" id="KW-1185">Reference proteome</keyword>
<feature type="non-terminal residue" evidence="1">
    <location>
        <position position="174"/>
    </location>
</feature>
<name>A0AAN6JGG4_9BASI</name>
<organism evidence="1 2">
    <name type="scientific">Tilletia horrida</name>
    <dbReference type="NCBI Taxonomy" id="155126"/>
    <lineage>
        <taxon>Eukaryota</taxon>
        <taxon>Fungi</taxon>
        <taxon>Dikarya</taxon>
        <taxon>Basidiomycota</taxon>
        <taxon>Ustilaginomycotina</taxon>
        <taxon>Exobasidiomycetes</taxon>
        <taxon>Tilletiales</taxon>
        <taxon>Tilletiaceae</taxon>
        <taxon>Tilletia</taxon>
    </lineage>
</organism>
<reference evidence="1" key="1">
    <citation type="journal article" date="2023" name="PhytoFront">
        <title>Draft Genome Resources of Seven Strains of Tilletia horrida, Causal Agent of Kernel Smut of Rice.</title>
        <authorList>
            <person name="Khanal S."/>
            <person name="Antony Babu S."/>
            <person name="Zhou X.G."/>
        </authorList>
    </citation>
    <scope>NUCLEOTIDE SEQUENCE</scope>
    <source>
        <strain evidence="1">TX3</strain>
    </source>
</reference>
<dbReference type="Proteomes" id="UP001176521">
    <property type="component" value="Unassembled WGS sequence"/>
</dbReference>
<gene>
    <name evidence="1" type="ORF">OC842_007879</name>
</gene>
<sequence length="174" mass="20164">MPEIVPKFQTKTYPNSLHKRLDDRPWLPYKYILLDILRRNPSTFEALRTAAIRAKQLVHYHEIDVGTLDASRKMKDLTGPGIYMLRVRIDGVWRFYVGYSTNMVKRLVNYAKTGTTNKRTKEWDAFVLLDYNAPKPILRFLETAFNCVTAACGTHGMNEQVYDGQYQARQAPST</sequence>
<evidence type="ECO:0008006" key="3">
    <source>
        <dbReference type="Google" id="ProtNLM"/>
    </source>
</evidence>
<evidence type="ECO:0000313" key="2">
    <source>
        <dbReference type="Proteomes" id="UP001176521"/>
    </source>
</evidence>
<accession>A0AAN6JGG4</accession>
<comment type="caution">
    <text evidence="1">The sequence shown here is derived from an EMBL/GenBank/DDBJ whole genome shotgun (WGS) entry which is preliminary data.</text>
</comment>
<protein>
    <recommendedName>
        <fullName evidence="3">GIY-YIG domain-containing protein</fullName>
    </recommendedName>
</protein>
<dbReference type="AlphaFoldDB" id="A0AAN6JGG4"/>
<evidence type="ECO:0000313" key="1">
    <source>
        <dbReference type="EMBL" id="KAK0518148.1"/>
    </source>
</evidence>
<proteinExistence type="predicted"/>
<dbReference type="EMBL" id="JAPDMQ010001402">
    <property type="protein sequence ID" value="KAK0518148.1"/>
    <property type="molecule type" value="Genomic_DNA"/>
</dbReference>